<dbReference type="InterPro" id="IPR037069">
    <property type="entry name" value="AcylCoA_DH/ox_N_sf"/>
</dbReference>
<keyword evidence="3 5" id="KW-0285">Flavoprotein</keyword>
<keyword evidence="11" id="KW-1185">Reference proteome</keyword>
<dbReference type="InterPro" id="IPR052166">
    <property type="entry name" value="Diverse_Acyl-CoA_DH"/>
</dbReference>
<keyword evidence="4 5" id="KW-0274">FAD</keyword>
<dbReference type="RefSeq" id="WP_077411447.1">
    <property type="nucleotide sequence ID" value="NZ_JBHRTS010000003.1"/>
</dbReference>
<dbReference type="EC" id="1.3.8.-" evidence="10"/>
<name>A0ABV7JA47_9GAMM</name>
<dbReference type="InterPro" id="IPR036250">
    <property type="entry name" value="AcylCo_DH-like_C"/>
</dbReference>
<dbReference type="SUPFAM" id="SSF56645">
    <property type="entry name" value="Acyl-CoA dehydrogenase NM domain-like"/>
    <property type="match status" value="1"/>
</dbReference>
<evidence type="ECO:0000256" key="4">
    <source>
        <dbReference type="ARBA" id="ARBA00022827"/>
    </source>
</evidence>
<dbReference type="InterPro" id="IPR025878">
    <property type="entry name" value="Acyl-CoA_dh-like_C_dom"/>
</dbReference>
<evidence type="ECO:0000256" key="1">
    <source>
        <dbReference type="ARBA" id="ARBA00001974"/>
    </source>
</evidence>
<dbReference type="Pfam" id="PF12806">
    <property type="entry name" value="Acyl-CoA_dh_C"/>
    <property type="match status" value="1"/>
</dbReference>
<evidence type="ECO:0000259" key="6">
    <source>
        <dbReference type="Pfam" id="PF00441"/>
    </source>
</evidence>
<comment type="caution">
    <text evidence="10">The sequence shown here is derived from an EMBL/GenBank/DDBJ whole genome shotgun (WGS) entry which is preliminary data.</text>
</comment>
<dbReference type="InterPro" id="IPR046373">
    <property type="entry name" value="Acyl-CoA_Oxase/DH_mid-dom_sf"/>
</dbReference>
<evidence type="ECO:0000259" key="8">
    <source>
        <dbReference type="Pfam" id="PF02771"/>
    </source>
</evidence>
<dbReference type="InterPro" id="IPR013786">
    <property type="entry name" value="AcylCoA_DH/ox_N"/>
</dbReference>
<keyword evidence="5 10" id="KW-0560">Oxidoreductase</keyword>
<dbReference type="Gene3D" id="1.10.540.10">
    <property type="entry name" value="Acyl-CoA dehydrogenase/oxidase, N-terminal domain"/>
    <property type="match status" value="1"/>
</dbReference>
<evidence type="ECO:0000313" key="10">
    <source>
        <dbReference type="EMBL" id="MFC3193750.1"/>
    </source>
</evidence>
<evidence type="ECO:0000259" key="7">
    <source>
        <dbReference type="Pfam" id="PF02770"/>
    </source>
</evidence>
<organism evidence="10 11">
    <name type="scientific">Marinicella sediminis</name>
    <dbReference type="NCBI Taxonomy" id="1792834"/>
    <lineage>
        <taxon>Bacteria</taxon>
        <taxon>Pseudomonadati</taxon>
        <taxon>Pseudomonadota</taxon>
        <taxon>Gammaproteobacteria</taxon>
        <taxon>Lysobacterales</taxon>
        <taxon>Marinicellaceae</taxon>
        <taxon>Marinicella</taxon>
    </lineage>
</organism>
<feature type="domain" description="Acyl-CoA dehydrogenase/oxidase C-terminal" evidence="6">
    <location>
        <begin position="283"/>
        <end position="452"/>
    </location>
</feature>
<feature type="domain" description="Acetyl-CoA dehydrogenase-like C-terminal" evidence="9">
    <location>
        <begin position="472"/>
        <end position="599"/>
    </location>
</feature>
<evidence type="ECO:0000256" key="3">
    <source>
        <dbReference type="ARBA" id="ARBA00022630"/>
    </source>
</evidence>
<dbReference type="Pfam" id="PF02770">
    <property type="entry name" value="Acyl-CoA_dh_M"/>
    <property type="match status" value="1"/>
</dbReference>
<feature type="domain" description="Acyl-CoA oxidase/dehydrogenase middle" evidence="7">
    <location>
        <begin position="161"/>
        <end position="268"/>
    </location>
</feature>
<dbReference type="PANTHER" id="PTHR42803">
    <property type="entry name" value="ACYL-COA DEHYDROGENASE"/>
    <property type="match status" value="1"/>
</dbReference>
<evidence type="ECO:0000313" key="11">
    <source>
        <dbReference type="Proteomes" id="UP001595533"/>
    </source>
</evidence>
<feature type="domain" description="Acyl-CoA dehydrogenase/oxidase N-terminal" evidence="8">
    <location>
        <begin position="39"/>
        <end position="155"/>
    </location>
</feature>
<dbReference type="Proteomes" id="UP001595533">
    <property type="component" value="Unassembled WGS sequence"/>
</dbReference>
<dbReference type="Pfam" id="PF00441">
    <property type="entry name" value="Acyl-CoA_dh_1"/>
    <property type="match status" value="1"/>
</dbReference>
<dbReference type="SUPFAM" id="SSF47203">
    <property type="entry name" value="Acyl-CoA dehydrogenase C-terminal domain-like"/>
    <property type="match status" value="1"/>
</dbReference>
<evidence type="ECO:0000259" key="9">
    <source>
        <dbReference type="Pfam" id="PF12806"/>
    </source>
</evidence>
<evidence type="ECO:0000256" key="2">
    <source>
        <dbReference type="ARBA" id="ARBA00009347"/>
    </source>
</evidence>
<dbReference type="InterPro" id="IPR009100">
    <property type="entry name" value="AcylCoA_DH/oxidase_NM_dom_sf"/>
</dbReference>
<dbReference type="InterPro" id="IPR009075">
    <property type="entry name" value="AcylCo_DH/oxidase_C"/>
</dbReference>
<reference evidence="11" key="1">
    <citation type="journal article" date="2019" name="Int. J. Syst. Evol. Microbiol.">
        <title>The Global Catalogue of Microorganisms (GCM) 10K type strain sequencing project: providing services to taxonomists for standard genome sequencing and annotation.</title>
        <authorList>
            <consortium name="The Broad Institute Genomics Platform"/>
            <consortium name="The Broad Institute Genome Sequencing Center for Infectious Disease"/>
            <person name="Wu L."/>
            <person name="Ma J."/>
        </authorList>
    </citation>
    <scope>NUCLEOTIDE SEQUENCE [LARGE SCALE GENOMIC DNA]</scope>
    <source>
        <strain evidence="11">KCTC 42953</strain>
    </source>
</reference>
<gene>
    <name evidence="10" type="ORF">ACFODZ_05815</name>
</gene>
<comment type="similarity">
    <text evidence="2 5">Belongs to the acyl-CoA dehydrogenase family.</text>
</comment>
<accession>A0ABV7JA47</accession>
<dbReference type="InterPro" id="IPR006091">
    <property type="entry name" value="Acyl-CoA_Oxase/DH_mid-dom"/>
</dbReference>
<dbReference type="Gene3D" id="1.20.140.10">
    <property type="entry name" value="Butyryl-CoA Dehydrogenase, subunit A, domain 3"/>
    <property type="match status" value="1"/>
</dbReference>
<sequence>MPNIFNPRDLSFQLYEVLSTSALCQSTRYQEHSREVFDQMLDVVERLAEEKFQPHAAKVDVHEPEFVDGKVHIIPEVKAALDAFIEAGLPAAAFDEAQGGMQLPYVICQAMAFIFGAANVSTSAYPLLSAGAANLLSAYGSEQQQCLYLKPLLEGRYFGTMCLSETQAGSSLADIKTKAELQSDGSYLISGNKMWISGGEHDMSENIVHLVLAKIPGGPAGVKGISLFIVPKYLVNDDGSLGERNDVSLAGINHKMGFRGTVNTVLHFGEHTGARGYLVGESGKGLNYMFHMMNEARIGVGLGATSLAYTGYLHALAYAKERHQGREVTAKDPMSPMVPIIEHSDVKRMLLQQKAYAEGGLALGLYCAYLVDEQRIAQQDGVSDGVDQATALLDILTPIAKSWPSEYGLQANDLAIQVHGGYGYTREYPVERLYRDNRLNPIHEGTKGIQGLDLLGRKVTQHQGASAKALYAAMSATLQQAGSDQLKPYAEQLNSAIESLFKTTQSMQQQVPEKGVSAYLANATLYLDVFGHLVVAWMWLRQAIVAEQALSNEKTGAADEGFYRGKLQTCHYFYSYELPGIQPQLTLLAQTDTTCMDFDPQWF</sequence>
<dbReference type="GO" id="GO:0016491">
    <property type="term" value="F:oxidoreductase activity"/>
    <property type="evidence" value="ECO:0007669"/>
    <property type="project" value="UniProtKB-KW"/>
</dbReference>
<evidence type="ECO:0000256" key="5">
    <source>
        <dbReference type="RuleBase" id="RU362125"/>
    </source>
</evidence>
<dbReference type="PANTHER" id="PTHR42803:SF3">
    <property type="entry name" value="ACYL-COA DEHYDROGENASE-RELATED"/>
    <property type="match status" value="1"/>
</dbReference>
<dbReference type="Pfam" id="PF02771">
    <property type="entry name" value="Acyl-CoA_dh_N"/>
    <property type="match status" value="1"/>
</dbReference>
<proteinExistence type="inferred from homology"/>
<dbReference type="Gene3D" id="2.40.110.10">
    <property type="entry name" value="Butyryl-CoA Dehydrogenase, subunit A, domain 2"/>
    <property type="match status" value="1"/>
</dbReference>
<dbReference type="PROSITE" id="PS00073">
    <property type="entry name" value="ACYL_COA_DH_2"/>
    <property type="match status" value="1"/>
</dbReference>
<comment type="cofactor">
    <cofactor evidence="1 5">
        <name>FAD</name>
        <dbReference type="ChEBI" id="CHEBI:57692"/>
    </cofactor>
</comment>
<dbReference type="InterPro" id="IPR006089">
    <property type="entry name" value="Acyl-CoA_DH_CS"/>
</dbReference>
<dbReference type="EMBL" id="JBHRTS010000003">
    <property type="protein sequence ID" value="MFC3193750.1"/>
    <property type="molecule type" value="Genomic_DNA"/>
</dbReference>
<protein>
    <submittedName>
        <fullName evidence="10">Acyl-CoA dehydrogenase</fullName>
        <ecNumber evidence="10">1.3.8.-</ecNumber>
    </submittedName>
</protein>